<dbReference type="PANTHER" id="PTHR36838:SF1">
    <property type="entry name" value="SLR1864 PROTEIN"/>
    <property type="match status" value="1"/>
</dbReference>
<feature type="transmembrane region" description="Helical" evidence="8">
    <location>
        <begin position="250"/>
        <end position="270"/>
    </location>
</feature>
<dbReference type="RefSeq" id="WP_166034602.1">
    <property type="nucleotide sequence ID" value="NZ_CP049887.1"/>
</dbReference>
<keyword evidence="7 8" id="KW-0472">Membrane</keyword>
<feature type="transmembrane region" description="Helical" evidence="8">
    <location>
        <begin position="37"/>
        <end position="57"/>
    </location>
</feature>
<keyword evidence="5 8" id="KW-0812">Transmembrane</keyword>
<evidence type="ECO:0000256" key="5">
    <source>
        <dbReference type="ARBA" id="ARBA00022692"/>
    </source>
</evidence>
<keyword evidence="4" id="KW-1003">Cell membrane</keyword>
<gene>
    <name evidence="9" type="ORF">G7082_08080</name>
</gene>
<keyword evidence="3" id="KW-0813">Transport</keyword>
<feature type="transmembrane region" description="Helical" evidence="8">
    <location>
        <begin position="222"/>
        <end position="244"/>
    </location>
</feature>
<feature type="transmembrane region" description="Helical" evidence="8">
    <location>
        <begin position="69"/>
        <end position="87"/>
    </location>
</feature>
<evidence type="ECO:0000256" key="7">
    <source>
        <dbReference type="ARBA" id="ARBA00023136"/>
    </source>
</evidence>
<evidence type="ECO:0000256" key="8">
    <source>
        <dbReference type="SAM" id="Phobius"/>
    </source>
</evidence>
<evidence type="ECO:0000256" key="4">
    <source>
        <dbReference type="ARBA" id="ARBA00022475"/>
    </source>
</evidence>
<protein>
    <recommendedName>
        <fullName evidence="11">Transporter</fullName>
    </recommendedName>
</protein>
<feature type="transmembrane region" description="Helical" evidence="8">
    <location>
        <begin position="191"/>
        <end position="210"/>
    </location>
</feature>
<dbReference type="EMBL" id="CP049887">
    <property type="protein sequence ID" value="QIL48457.1"/>
    <property type="molecule type" value="Genomic_DNA"/>
</dbReference>
<proteinExistence type="inferred from homology"/>
<dbReference type="Proteomes" id="UP000501747">
    <property type="component" value="Chromosome"/>
</dbReference>
<keyword evidence="6 8" id="KW-1133">Transmembrane helix</keyword>
<evidence type="ECO:0000313" key="10">
    <source>
        <dbReference type="Proteomes" id="UP000501747"/>
    </source>
</evidence>
<accession>A0A6G8ATY8</accession>
<dbReference type="PANTHER" id="PTHR36838">
    <property type="entry name" value="AUXIN EFFLUX CARRIER FAMILY PROTEIN"/>
    <property type="match status" value="1"/>
</dbReference>
<dbReference type="GO" id="GO:0005886">
    <property type="term" value="C:plasma membrane"/>
    <property type="evidence" value="ECO:0007669"/>
    <property type="project" value="UniProtKB-SubCell"/>
</dbReference>
<dbReference type="InterPro" id="IPR038770">
    <property type="entry name" value="Na+/solute_symporter_sf"/>
</dbReference>
<reference evidence="9 10" key="1">
    <citation type="submission" date="2020-03" db="EMBL/GenBank/DDBJ databases">
        <title>Vagococcus sp. nov., isolated from beetles.</title>
        <authorList>
            <person name="Hyun D.-W."/>
            <person name="Bae J.-W."/>
        </authorList>
    </citation>
    <scope>NUCLEOTIDE SEQUENCE [LARGE SCALE GENOMIC DNA]</scope>
    <source>
        <strain evidence="9 10">HDW17B</strain>
    </source>
</reference>
<dbReference type="Gene3D" id="1.20.1530.20">
    <property type="match status" value="1"/>
</dbReference>
<evidence type="ECO:0000256" key="6">
    <source>
        <dbReference type="ARBA" id="ARBA00022989"/>
    </source>
</evidence>
<comment type="similarity">
    <text evidence="2">Belongs to the auxin efflux carrier (TC 2.A.69) family.</text>
</comment>
<evidence type="ECO:0000256" key="3">
    <source>
        <dbReference type="ARBA" id="ARBA00022448"/>
    </source>
</evidence>
<evidence type="ECO:0000256" key="1">
    <source>
        <dbReference type="ARBA" id="ARBA00004651"/>
    </source>
</evidence>
<sequence>MFTLILEQNVMLFIYLAIGYFLAKIGKISEQGLKEAGFFLSNFALTCAIFNSFQTPYTDEKFKLIKDSLLVALILIIFLIILSFILAKLFKINPENKETWRACCIFSNILFIGIPIVDSLYGEIGLIVLVSFNTIFNLFLFSVGESIFSGTLIVSFKKVMKTPAILSMILGMLFFLLDIKLPIFIGTPVKTIAAFTAPLAMIVNGAMFYGTSFKKLIKNKDILLFCLVRLVCIPILAMLIFKPFVSNEMVFALLVLVAAMPSGSLNSVFAQMYQGKGQLASNYIIISTLISLITVPLMITLSQLI</sequence>
<dbReference type="InterPro" id="IPR004776">
    <property type="entry name" value="Mem_transp_PIN-like"/>
</dbReference>
<feature type="transmembrane region" description="Helical" evidence="8">
    <location>
        <begin position="99"/>
        <end position="118"/>
    </location>
</feature>
<feature type="transmembrane region" description="Helical" evidence="8">
    <location>
        <begin position="6"/>
        <end position="25"/>
    </location>
</feature>
<dbReference type="Pfam" id="PF03547">
    <property type="entry name" value="Mem_trans"/>
    <property type="match status" value="2"/>
</dbReference>
<name>A0A6G8ATY8_9ENTE</name>
<evidence type="ECO:0000256" key="2">
    <source>
        <dbReference type="ARBA" id="ARBA00010145"/>
    </source>
</evidence>
<organism evidence="9 10">
    <name type="scientific">Vagococcus hydrophili</name>
    <dbReference type="NCBI Taxonomy" id="2714947"/>
    <lineage>
        <taxon>Bacteria</taxon>
        <taxon>Bacillati</taxon>
        <taxon>Bacillota</taxon>
        <taxon>Bacilli</taxon>
        <taxon>Lactobacillales</taxon>
        <taxon>Enterococcaceae</taxon>
        <taxon>Vagococcus</taxon>
    </lineage>
</organism>
<feature type="transmembrane region" description="Helical" evidence="8">
    <location>
        <begin position="282"/>
        <end position="304"/>
    </location>
</feature>
<dbReference type="AlphaFoldDB" id="A0A6G8ATY8"/>
<keyword evidence="10" id="KW-1185">Reference proteome</keyword>
<evidence type="ECO:0008006" key="11">
    <source>
        <dbReference type="Google" id="ProtNLM"/>
    </source>
</evidence>
<dbReference type="GO" id="GO:0055085">
    <property type="term" value="P:transmembrane transport"/>
    <property type="evidence" value="ECO:0007669"/>
    <property type="project" value="InterPro"/>
</dbReference>
<comment type="subcellular location">
    <subcellularLocation>
        <location evidence="1">Cell membrane</location>
        <topology evidence="1">Multi-pass membrane protein</topology>
    </subcellularLocation>
</comment>
<dbReference type="KEGG" id="vhy:G7082_08080"/>
<feature type="transmembrane region" description="Helical" evidence="8">
    <location>
        <begin position="164"/>
        <end position="185"/>
    </location>
</feature>
<evidence type="ECO:0000313" key="9">
    <source>
        <dbReference type="EMBL" id="QIL48457.1"/>
    </source>
</evidence>